<organism evidence="2 3">
    <name type="scientific">Saitozyma podzolica</name>
    <dbReference type="NCBI Taxonomy" id="1890683"/>
    <lineage>
        <taxon>Eukaryota</taxon>
        <taxon>Fungi</taxon>
        <taxon>Dikarya</taxon>
        <taxon>Basidiomycota</taxon>
        <taxon>Agaricomycotina</taxon>
        <taxon>Tremellomycetes</taxon>
        <taxon>Tremellales</taxon>
        <taxon>Trimorphomycetaceae</taxon>
        <taxon>Saitozyma</taxon>
    </lineage>
</organism>
<keyword evidence="3" id="KW-1185">Reference proteome</keyword>
<feature type="compositionally biased region" description="Basic and acidic residues" evidence="1">
    <location>
        <begin position="368"/>
        <end position="396"/>
    </location>
</feature>
<feature type="compositionally biased region" description="Basic and acidic residues" evidence="1">
    <location>
        <begin position="12"/>
        <end position="32"/>
    </location>
</feature>
<feature type="compositionally biased region" description="Polar residues" evidence="1">
    <location>
        <begin position="102"/>
        <end position="111"/>
    </location>
</feature>
<feature type="compositionally biased region" description="Basic and acidic residues" evidence="1">
    <location>
        <begin position="78"/>
        <end position="101"/>
    </location>
</feature>
<dbReference type="AlphaFoldDB" id="A0A427Y7I1"/>
<feature type="region of interest" description="Disordered" evidence="1">
    <location>
        <begin position="368"/>
        <end position="431"/>
    </location>
</feature>
<dbReference type="Proteomes" id="UP000279259">
    <property type="component" value="Unassembled WGS sequence"/>
</dbReference>
<feature type="region of interest" description="Disordered" evidence="1">
    <location>
        <begin position="1"/>
        <end position="32"/>
    </location>
</feature>
<dbReference type="STRING" id="1890683.A0A427Y7I1"/>
<protein>
    <submittedName>
        <fullName evidence="2">Uncharacterized protein</fullName>
    </submittedName>
</protein>
<feature type="region of interest" description="Disordered" evidence="1">
    <location>
        <begin position="77"/>
        <end position="116"/>
    </location>
</feature>
<accession>A0A427Y7I1</accession>
<sequence length="471" mass="51193">MTDPITQTDPLHPLHSDGVQHEPHAHQHDDEWTGEKYWSWPGVREMAVKSAETVEWALRRAGVEDLKDLHVLEVGAEQSHEGNSHDHHHPVSDQRVGDLDSKTTASGSVNAPNHFHRLTPPRLHRLLSHWLEDVHVEMCGEYPPFGPAKMSVPCFVGWGRKGKAAVTTGGRAQSYQNDRSHGAGPVHDHGHGHGEDTWDGAAYLARPGVRETAQISFDSVMHALHGAGVTGDDMKNMHVLEIGSGPGPVTAHLLPAFSSVHAIDTSPSMLLSLSTLLPSASHPTLSHSLHFLSPSSPADFTTPLFSPIPSEPERKLVPPCREFDLAIANLVAHHVDDLDGWMDGAVGLLRKGGWLVLTEFGKEEGGKDVAGEVRTEKEKERQEEMQKVKAEARAEADEGGEGGETSLPLRALPSGSVNAPGHHHPSFTPSQLSSLFTRHGLVDVHAEIRGTLPVWPDRAHPPCLIVRGRKA</sequence>
<evidence type="ECO:0000313" key="2">
    <source>
        <dbReference type="EMBL" id="RSH87053.1"/>
    </source>
</evidence>
<feature type="region of interest" description="Disordered" evidence="1">
    <location>
        <begin position="169"/>
        <end position="193"/>
    </location>
</feature>
<dbReference type="InterPro" id="IPR029063">
    <property type="entry name" value="SAM-dependent_MTases_sf"/>
</dbReference>
<evidence type="ECO:0000256" key="1">
    <source>
        <dbReference type="SAM" id="MobiDB-lite"/>
    </source>
</evidence>
<feature type="compositionally biased region" description="Basic and acidic residues" evidence="1">
    <location>
        <begin position="178"/>
        <end position="193"/>
    </location>
</feature>
<dbReference type="Gene3D" id="3.40.50.150">
    <property type="entry name" value="Vaccinia Virus protein VP39"/>
    <property type="match status" value="1"/>
</dbReference>
<dbReference type="CDD" id="cd02440">
    <property type="entry name" value="AdoMet_MTases"/>
    <property type="match status" value="1"/>
</dbReference>
<dbReference type="Pfam" id="PF13489">
    <property type="entry name" value="Methyltransf_23"/>
    <property type="match status" value="1"/>
</dbReference>
<name>A0A427Y7I1_9TREE</name>
<evidence type="ECO:0000313" key="3">
    <source>
        <dbReference type="Proteomes" id="UP000279259"/>
    </source>
</evidence>
<comment type="caution">
    <text evidence="2">The sequence shown here is derived from an EMBL/GenBank/DDBJ whole genome shotgun (WGS) entry which is preliminary data.</text>
</comment>
<proteinExistence type="predicted"/>
<reference evidence="2 3" key="1">
    <citation type="submission" date="2018-11" db="EMBL/GenBank/DDBJ databases">
        <title>Genome sequence of Saitozyma podzolica DSM 27192.</title>
        <authorList>
            <person name="Aliyu H."/>
            <person name="Gorte O."/>
            <person name="Ochsenreither K."/>
        </authorList>
    </citation>
    <scope>NUCLEOTIDE SEQUENCE [LARGE SCALE GENOMIC DNA]</scope>
    <source>
        <strain evidence="2 3">DSM 27192</strain>
    </source>
</reference>
<dbReference type="OrthoDB" id="3647at2759"/>
<dbReference type="SUPFAM" id="SSF53335">
    <property type="entry name" value="S-adenosyl-L-methionine-dependent methyltransferases"/>
    <property type="match status" value="1"/>
</dbReference>
<gene>
    <name evidence="2" type="ORF">EHS25_003542</name>
</gene>
<dbReference type="EMBL" id="RSCD01000018">
    <property type="protein sequence ID" value="RSH87053.1"/>
    <property type="molecule type" value="Genomic_DNA"/>
</dbReference>